<keyword evidence="6" id="KW-1185">Reference proteome</keyword>
<keyword evidence="3" id="KW-0804">Transcription</keyword>
<evidence type="ECO:0000313" key="5">
    <source>
        <dbReference type="EMBL" id="KKO44660.1"/>
    </source>
</evidence>
<comment type="caution">
    <text evidence="5">The sequence shown here is derived from an EMBL/GenBank/DDBJ whole genome shotgun (WGS) entry which is preliminary data.</text>
</comment>
<gene>
    <name evidence="5" type="ORF">WG68_13980</name>
</gene>
<dbReference type="AlphaFoldDB" id="A0A0M2V4V2"/>
<dbReference type="PATRIC" id="fig|336831.14.peg.1420"/>
<dbReference type="EMBL" id="LAHO01000014">
    <property type="protein sequence ID" value="KKO44660.1"/>
    <property type="molecule type" value="Genomic_DNA"/>
</dbReference>
<evidence type="ECO:0000256" key="3">
    <source>
        <dbReference type="ARBA" id="ARBA00023163"/>
    </source>
</evidence>
<keyword evidence="2" id="KW-0238">DNA-binding</keyword>
<dbReference type="PANTHER" id="PTHR46796:SF6">
    <property type="entry name" value="ARAC SUBFAMILY"/>
    <property type="match status" value="1"/>
</dbReference>
<keyword evidence="1" id="KW-0805">Transcription regulation</keyword>
<evidence type="ECO:0000256" key="1">
    <source>
        <dbReference type="ARBA" id="ARBA00023015"/>
    </source>
</evidence>
<evidence type="ECO:0000259" key="4">
    <source>
        <dbReference type="PROSITE" id="PS01124"/>
    </source>
</evidence>
<dbReference type="InterPro" id="IPR018060">
    <property type="entry name" value="HTH_AraC"/>
</dbReference>
<dbReference type="PANTHER" id="PTHR46796">
    <property type="entry name" value="HTH-TYPE TRANSCRIPTIONAL ACTIVATOR RHAS-RELATED"/>
    <property type="match status" value="1"/>
</dbReference>
<protein>
    <recommendedName>
        <fullName evidence="4">HTH araC/xylS-type domain-containing protein</fullName>
    </recommendedName>
</protein>
<dbReference type="GO" id="GO:0003700">
    <property type="term" value="F:DNA-binding transcription factor activity"/>
    <property type="evidence" value="ECO:0007669"/>
    <property type="project" value="InterPro"/>
</dbReference>
<accession>A0A0M2V4V2</accession>
<dbReference type="PROSITE" id="PS01124">
    <property type="entry name" value="HTH_ARAC_FAMILY_2"/>
    <property type="match status" value="1"/>
</dbReference>
<dbReference type="OrthoDB" id="2547276at2"/>
<dbReference type="InterPro" id="IPR050204">
    <property type="entry name" value="AraC_XylS_family_regulators"/>
</dbReference>
<dbReference type="GO" id="GO:0043565">
    <property type="term" value="F:sequence-specific DNA binding"/>
    <property type="evidence" value="ECO:0007669"/>
    <property type="project" value="InterPro"/>
</dbReference>
<dbReference type="Gene3D" id="1.10.10.60">
    <property type="entry name" value="Homeodomain-like"/>
    <property type="match status" value="2"/>
</dbReference>
<dbReference type="InterPro" id="IPR009057">
    <property type="entry name" value="Homeodomain-like_sf"/>
</dbReference>
<reference evidence="5 6" key="1">
    <citation type="submission" date="2015-03" db="EMBL/GenBank/DDBJ databases">
        <title>Draft genome sequences of two protease-producing strains of Arsukibacterium isolated from two cold and alkaline environments.</title>
        <authorList>
            <person name="Lylloff J.E."/>
            <person name="Skov L.B."/>
            <person name="Jepsen M."/>
            <person name="Hallin P.F."/>
            <person name="Sorensen S.J."/>
            <person name="Stougaard P."/>
            <person name="Glaring M.A."/>
        </authorList>
    </citation>
    <scope>NUCLEOTIDE SEQUENCE [LARGE SCALE GENOMIC DNA]</scope>
    <source>
        <strain evidence="5 6">GCM72</strain>
    </source>
</reference>
<name>A0A0M2V4V2_9GAMM</name>
<dbReference type="RefSeq" id="WP_046558332.1">
    <property type="nucleotide sequence ID" value="NZ_LAHO01000014.1"/>
</dbReference>
<dbReference type="STRING" id="336831.WG68_13980"/>
<dbReference type="Proteomes" id="UP000034228">
    <property type="component" value="Unassembled WGS sequence"/>
</dbReference>
<dbReference type="Pfam" id="PF12833">
    <property type="entry name" value="HTH_18"/>
    <property type="match status" value="1"/>
</dbReference>
<evidence type="ECO:0000256" key="2">
    <source>
        <dbReference type="ARBA" id="ARBA00023125"/>
    </source>
</evidence>
<sequence>MYKTPQLNRRWHGSAAITAGIGVFVGLSGDNTPHKHWAHQLVIGFYNDICVRSGDYSAHHKGVLIPAGVAHQLDPADVLCIYIDPLHIGCPGLLQDFASPKDRLSPLSDQLVEGCMTIFNGIGDLHVSVQRFCQIYGNLDQSQMHNRLQYILDTLKHDIACGMDTSRATLAKQVHLSPSRFSHWFSKQTGLPLRSYKKWLKLIVGFELSRTMSLTDAALAAGFSDQAHFCRAVKQGFGVSPATIKQLLSA</sequence>
<proteinExistence type="predicted"/>
<feature type="domain" description="HTH araC/xylS-type" evidence="4">
    <location>
        <begin position="145"/>
        <end position="247"/>
    </location>
</feature>
<dbReference type="SMART" id="SM00342">
    <property type="entry name" value="HTH_ARAC"/>
    <property type="match status" value="1"/>
</dbReference>
<evidence type="ECO:0000313" key="6">
    <source>
        <dbReference type="Proteomes" id="UP000034228"/>
    </source>
</evidence>
<dbReference type="SUPFAM" id="SSF46689">
    <property type="entry name" value="Homeodomain-like"/>
    <property type="match status" value="1"/>
</dbReference>
<organism evidence="5 6">
    <name type="scientific">Arsukibacterium ikkense</name>
    <dbReference type="NCBI Taxonomy" id="336831"/>
    <lineage>
        <taxon>Bacteria</taxon>
        <taxon>Pseudomonadati</taxon>
        <taxon>Pseudomonadota</taxon>
        <taxon>Gammaproteobacteria</taxon>
        <taxon>Chromatiales</taxon>
        <taxon>Chromatiaceae</taxon>
        <taxon>Arsukibacterium</taxon>
    </lineage>
</organism>